<dbReference type="PANTHER" id="PTHR42954">
    <property type="entry name" value="FE(2+) TRANSPORT PROTEIN A"/>
    <property type="match status" value="1"/>
</dbReference>
<organism evidence="3 4">
    <name type="scientific">Lactococcus cremoris subsp. cremoris GE214</name>
    <dbReference type="NCBI Taxonomy" id="1415168"/>
    <lineage>
        <taxon>Bacteria</taxon>
        <taxon>Bacillati</taxon>
        <taxon>Bacillota</taxon>
        <taxon>Bacilli</taxon>
        <taxon>Lactobacillales</taxon>
        <taxon>Streptococcaceae</taxon>
        <taxon>Lactococcus</taxon>
        <taxon>Lactococcus cremoris subsp. cremoris</taxon>
    </lineage>
</organism>
<dbReference type="EMBL" id="AZSI01000048">
    <property type="protein sequence ID" value="KEY62276.1"/>
    <property type="molecule type" value="Genomic_DNA"/>
</dbReference>
<proteinExistence type="predicted"/>
<feature type="domain" description="Ferrous iron transporter FeoA-like" evidence="2">
    <location>
        <begin position="8"/>
        <end position="76"/>
    </location>
</feature>
<protein>
    <submittedName>
        <fullName evidence="3">Ferrous iron transport protein A</fullName>
    </submittedName>
</protein>
<name>A0A084AAE7_LACLC</name>
<comment type="caution">
    <text evidence="3">The sequence shown here is derived from an EMBL/GenBank/DDBJ whole genome shotgun (WGS) entry which is preliminary data.</text>
</comment>
<dbReference type="InterPro" id="IPR007167">
    <property type="entry name" value="Fe-transptr_FeoA-like"/>
</dbReference>
<keyword evidence="1" id="KW-0408">Iron</keyword>
<dbReference type="AlphaFoldDB" id="A0A084AAE7"/>
<evidence type="ECO:0000313" key="3">
    <source>
        <dbReference type="EMBL" id="KEY62276.1"/>
    </source>
</evidence>
<accession>A0A084AAE7</accession>
<dbReference type="GO" id="GO:0046914">
    <property type="term" value="F:transition metal ion binding"/>
    <property type="evidence" value="ECO:0007669"/>
    <property type="project" value="InterPro"/>
</dbReference>
<dbReference type="PANTHER" id="PTHR42954:SF2">
    <property type="entry name" value="FE(2+) TRANSPORT PROTEIN A"/>
    <property type="match status" value="1"/>
</dbReference>
<gene>
    <name evidence="3" type="ORF">U725_01435</name>
</gene>
<dbReference type="Gene3D" id="2.30.30.90">
    <property type="match status" value="2"/>
</dbReference>
<dbReference type="InterPro" id="IPR038157">
    <property type="entry name" value="FeoA_core_dom"/>
</dbReference>
<dbReference type="SMART" id="SM00899">
    <property type="entry name" value="FeoA"/>
    <property type="match status" value="2"/>
</dbReference>
<sequence length="158" mass="17728">MIPGGKMKTLNNTHIGQIYYIHKVIGKNQSKLRDLGLISDKKITLISTDGENSIIKIDEMRLALSSSFLEQIFVKEERSSEEIIGLAHLQVGQTGTVRMIDATSDIRRRLMDMGITRGTSVHLQKLAPLGDPLELRLRGYSLSLRKTDAEKIKVVLEQ</sequence>
<evidence type="ECO:0000313" key="4">
    <source>
        <dbReference type="Proteomes" id="UP000028401"/>
    </source>
</evidence>
<dbReference type="PATRIC" id="fig|1415168.3.peg.1500"/>
<dbReference type="InterPro" id="IPR052713">
    <property type="entry name" value="FeoA"/>
</dbReference>
<reference evidence="3 4" key="1">
    <citation type="submission" date="2014-06" db="EMBL/GenBank/DDBJ databases">
        <title>Draft genome sequence of the putrescine producing strain Lactococcus lactis subsp cremoris GE214.</title>
        <authorList>
            <person name="Ladero V."/>
            <person name="Linares D.M."/>
            <person name="del Rio B."/>
            <person name="Mayo B."/>
            <person name="Martin M.C."/>
            <person name="Fernandez M."/>
            <person name="Alvarez M.A."/>
        </authorList>
    </citation>
    <scope>NUCLEOTIDE SEQUENCE [LARGE SCALE GENOMIC DNA]</scope>
    <source>
        <strain evidence="3 4">GE214</strain>
    </source>
</reference>
<feature type="domain" description="Ferrous iron transporter FeoA-like" evidence="2">
    <location>
        <begin position="84"/>
        <end position="156"/>
    </location>
</feature>
<evidence type="ECO:0000259" key="2">
    <source>
        <dbReference type="SMART" id="SM00899"/>
    </source>
</evidence>
<dbReference type="SUPFAM" id="SSF50037">
    <property type="entry name" value="C-terminal domain of transcriptional repressors"/>
    <property type="match status" value="2"/>
</dbReference>
<dbReference type="InterPro" id="IPR008988">
    <property type="entry name" value="Transcriptional_repressor_C"/>
</dbReference>
<dbReference type="Pfam" id="PF04023">
    <property type="entry name" value="FeoA"/>
    <property type="match status" value="2"/>
</dbReference>
<dbReference type="Proteomes" id="UP000028401">
    <property type="component" value="Unassembled WGS sequence"/>
</dbReference>
<dbReference type="SMR" id="A0A084AAE7"/>
<evidence type="ECO:0000256" key="1">
    <source>
        <dbReference type="ARBA" id="ARBA00023004"/>
    </source>
</evidence>